<evidence type="ECO:0000256" key="1">
    <source>
        <dbReference type="SAM" id="MobiDB-lite"/>
    </source>
</evidence>
<comment type="caution">
    <text evidence="3">The sequence shown here is derived from an EMBL/GenBank/DDBJ whole genome shotgun (WGS) entry which is preliminary data.</text>
</comment>
<keyword evidence="2" id="KW-0812">Transmembrane</keyword>
<accession>A0ABW6GL91</accession>
<gene>
    <name evidence="3" type="ORF">ACFW6T_16075</name>
</gene>
<feature type="compositionally biased region" description="Basic residues" evidence="1">
    <location>
        <begin position="76"/>
        <end position="86"/>
    </location>
</feature>
<protein>
    <submittedName>
        <fullName evidence="3">Uncharacterized protein</fullName>
    </submittedName>
</protein>
<feature type="compositionally biased region" description="Basic and acidic residues" evidence="1">
    <location>
        <begin position="87"/>
        <end position="108"/>
    </location>
</feature>
<dbReference type="RefSeq" id="WP_380327412.1">
    <property type="nucleotide sequence ID" value="NZ_JBHYPW010000039.1"/>
</dbReference>
<organism evidence="3 4">
    <name type="scientific">Kitasatospora phosalacinea</name>
    <dbReference type="NCBI Taxonomy" id="2065"/>
    <lineage>
        <taxon>Bacteria</taxon>
        <taxon>Bacillati</taxon>
        <taxon>Actinomycetota</taxon>
        <taxon>Actinomycetes</taxon>
        <taxon>Kitasatosporales</taxon>
        <taxon>Streptomycetaceae</taxon>
        <taxon>Kitasatospora</taxon>
    </lineage>
</organism>
<evidence type="ECO:0000313" key="4">
    <source>
        <dbReference type="Proteomes" id="UP001599542"/>
    </source>
</evidence>
<feature type="transmembrane region" description="Helical" evidence="2">
    <location>
        <begin position="49"/>
        <end position="71"/>
    </location>
</feature>
<keyword evidence="4" id="KW-1185">Reference proteome</keyword>
<dbReference type="EMBL" id="JBHYPX010000029">
    <property type="protein sequence ID" value="MFE1353498.1"/>
    <property type="molecule type" value="Genomic_DNA"/>
</dbReference>
<proteinExistence type="predicted"/>
<feature type="region of interest" description="Disordered" evidence="1">
    <location>
        <begin position="76"/>
        <end position="165"/>
    </location>
</feature>
<sequence length="165" mass="17294">MIILLGLLLLVAAAAVAVAGILGNTGSAHELNGAFSVFGHHMTGSTGMLFLWGIVVGAVAVLGLALLLAGLRRRRAAARRGRRHPRHETADARAHDRAPVGQRDDDARTGTATADGYRDDFARQREAPAKAPDHAREQTAGTRTGPMPQDPGPAADDGNRGSRLL</sequence>
<reference evidence="3 4" key="1">
    <citation type="submission" date="2024-09" db="EMBL/GenBank/DDBJ databases">
        <title>The Natural Products Discovery Center: Release of the First 8490 Sequenced Strains for Exploring Actinobacteria Biosynthetic Diversity.</title>
        <authorList>
            <person name="Kalkreuter E."/>
            <person name="Kautsar S.A."/>
            <person name="Yang D."/>
            <person name="Bader C.D."/>
            <person name="Teijaro C.N."/>
            <person name="Fluegel L."/>
            <person name="Davis C.M."/>
            <person name="Simpson J.R."/>
            <person name="Lauterbach L."/>
            <person name="Steele A.D."/>
            <person name="Gui C."/>
            <person name="Meng S."/>
            <person name="Li G."/>
            <person name="Viehrig K."/>
            <person name="Ye F."/>
            <person name="Su P."/>
            <person name="Kiefer A.F."/>
            <person name="Nichols A."/>
            <person name="Cepeda A.J."/>
            <person name="Yan W."/>
            <person name="Fan B."/>
            <person name="Jiang Y."/>
            <person name="Adhikari A."/>
            <person name="Zheng C.-J."/>
            <person name="Schuster L."/>
            <person name="Cowan T.M."/>
            <person name="Smanski M.J."/>
            <person name="Chevrette M.G."/>
            <person name="De Carvalho L.P.S."/>
            <person name="Shen B."/>
        </authorList>
    </citation>
    <scope>NUCLEOTIDE SEQUENCE [LARGE SCALE GENOMIC DNA]</scope>
    <source>
        <strain evidence="3 4">NPDC058753</strain>
    </source>
</reference>
<evidence type="ECO:0000256" key="2">
    <source>
        <dbReference type="SAM" id="Phobius"/>
    </source>
</evidence>
<keyword evidence="2" id="KW-0472">Membrane</keyword>
<keyword evidence="2" id="KW-1133">Transmembrane helix</keyword>
<evidence type="ECO:0000313" key="3">
    <source>
        <dbReference type="EMBL" id="MFE1353498.1"/>
    </source>
</evidence>
<name>A0ABW6GL91_9ACTN</name>
<feature type="compositionally biased region" description="Basic and acidic residues" evidence="1">
    <location>
        <begin position="116"/>
        <end position="137"/>
    </location>
</feature>
<dbReference type="Proteomes" id="UP001599542">
    <property type="component" value="Unassembled WGS sequence"/>
</dbReference>